<sequence length="606" mass="67746">MTIQEFAVRSPGEPTGTSASGNHRQTYHTRIAKKILAEFSHERALHPTETGDGNYVVTSADGSTAYHFRADRLSLDSWAIDESSLRRVRDGAELPVDAITLVIDLAPMLGISPQALPDYLEEFINTLAISTDRPDERRIAAADLARADFQTIEKTMTEGHPCIVANAGRLGFSADDIDRYAPEVGNRFRLVWVAARREDCDVATVSDVDYDAMLVEELGEHTLADFDATLRESGCDPADYRYLPVHPWQWVEKVQKLYAADIAERRIVAVGESPDLYQAQQSIRTVFNASTPTRNYVKVALSIVNMGFTRGMSADYMRTTPLINNWVRGLVADDPYLTAIGFEMIFEVAAIGYRSPTFTPITQPGSEYRKILSALWRQSPVTLATADEQLSTMAALLHVDHHGAPLVGAFIERSGIPASEWVRRYLRTYLHPITYLLYRYELKFSPHGENLILILDDGIPVRAILKDIGEEVSVFGEPEGLPANCARVLTTEPDEIRNLGVLSDVFDDFLRPLAEVLHTQGLVDDAEFWSLVAQSLREFVTAHPDLEDKFAKWDLFAPEFGAVHMNGLQLRNNKRMVDIEDSYASLIDAGHRLTNPIAEREQVAPR</sequence>
<dbReference type="KEGG" id="gji:H1R19_02640"/>
<dbReference type="EMBL" id="CP059491">
    <property type="protein sequence ID" value="QMT02098.1"/>
    <property type="molecule type" value="Genomic_DNA"/>
</dbReference>
<dbReference type="Proteomes" id="UP000515663">
    <property type="component" value="Chromosome"/>
</dbReference>
<evidence type="ECO:0000313" key="7">
    <source>
        <dbReference type="Proteomes" id="UP000515663"/>
    </source>
</evidence>
<comment type="similarity">
    <text evidence="2">Belongs to the IucA/IucC family.</text>
</comment>
<dbReference type="Gene3D" id="6.10.250.3370">
    <property type="match status" value="1"/>
</dbReference>
<dbReference type="PANTHER" id="PTHR34384:SF6">
    <property type="entry name" value="STAPHYLOFERRIN B SYNTHASE"/>
    <property type="match status" value="1"/>
</dbReference>
<dbReference type="InterPro" id="IPR037455">
    <property type="entry name" value="LucA/IucC-like"/>
</dbReference>
<dbReference type="GO" id="GO:0019290">
    <property type="term" value="P:siderophore biosynthetic process"/>
    <property type="evidence" value="ECO:0007669"/>
    <property type="project" value="InterPro"/>
</dbReference>
<dbReference type="GO" id="GO:0016881">
    <property type="term" value="F:acid-amino acid ligase activity"/>
    <property type="evidence" value="ECO:0007669"/>
    <property type="project" value="UniProtKB-ARBA"/>
</dbReference>
<dbReference type="Pfam" id="PF04183">
    <property type="entry name" value="IucA_IucC"/>
    <property type="match status" value="1"/>
</dbReference>
<name>A0A7D7LXC6_9ACTN</name>
<protein>
    <submittedName>
        <fullName evidence="6">IucA/IucC family siderophore biosynthesis protein</fullName>
    </submittedName>
</protein>
<reference evidence="7" key="1">
    <citation type="submission" date="2020-07" db="EMBL/GenBank/DDBJ databases">
        <title>novel species isolated from the respiratory tract of Marmot.</title>
        <authorList>
            <person name="Zhang G."/>
        </authorList>
    </citation>
    <scope>NUCLEOTIDE SEQUENCE [LARGE SCALE GENOMIC DNA]</scope>
    <source>
        <strain evidence="7">686</strain>
    </source>
</reference>
<dbReference type="InterPro" id="IPR007310">
    <property type="entry name" value="Aerobactin_biosyn_IucA/IucC_N"/>
</dbReference>
<feature type="region of interest" description="Disordered" evidence="3">
    <location>
        <begin position="1"/>
        <end position="24"/>
    </location>
</feature>
<evidence type="ECO:0000256" key="2">
    <source>
        <dbReference type="ARBA" id="ARBA00007832"/>
    </source>
</evidence>
<dbReference type="Gene3D" id="1.10.510.40">
    <property type="match status" value="1"/>
</dbReference>
<keyword evidence="7" id="KW-1185">Reference proteome</keyword>
<dbReference type="AlphaFoldDB" id="A0A7D7LXC6"/>
<comment type="pathway">
    <text evidence="1">Siderophore biosynthesis.</text>
</comment>
<dbReference type="InterPro" id="IPR022770">
    <property type="entry name" value="IucA/IucC-like_C"/>
</dbReference>
<dbReference type="Gene3D" id="3.30.310.280">
    <property type="match status" value="1"/>
</dbReference>
<evidence type="ECO:0000256" key="3">
    <source>
        <dbReference type="SAM" id="MobiDB-lite"/>
    </source>
</evidence>
<evidence type="ECO:0000259" key="5">
    <source>
        <dbReference type="Pfam" id="PF06276"/>
    </source>
</evidence>
<feature type="domain" description="Aerobactin siderophore biosynthesis IucA/IucC N-terminal" evidence="4">
    <location>
        <begin position="148"/>
        <end position="398"/>
    </location>
</feature>
<gene>
    <name evidence="6" type="ORF">H1R19_02640</name>
</gene>
<evidence type="ECO:0000259" key="4">
    <source>
        <dbReference type="Pfam" id="PF04183"/>
    </source>
</evidence>
<evidence type="ECO:0000313" key="6">
    <source>
        <dbReference type="EMBL" id="QMT02098.1"/>
    </source>
</evidence>
<organism evidence="6 7">
    <name type="scientific">Gordonia jinghuaiqii</name>
    <dbReference type="NCBI Taxonomy" id="2758710"/>
    <lineage>
        <taxon>Bacteria</taxon>
        <taxon>Bacillati</taxon>
        <taxon>Actinomycetota</taxon>
        <taxon>Actinomycetes</taxon>
        <taxon>Mycobacteriales</taxon>
        <taxon>Gordoniaceae</taxon>
        <taxon>Gordonia</taxon>
    </lineage>
</organism>
<dbReference type="PANTHER" id="PTHR34384">
    <property type="entry name" value="L-2,3-DIAMINOPROPANOATE--CITRATE LIGASE"/>
    <property type="match status" value="1"/>
</dbReference>
<feature type="domain" description="Aerobactin siderophore biosynthesis IucA/IucC-like C-terminal" evidence="5">
    <location>
        <begin position="419"/>
        <end position="576"/>
    </location>
</feature>
<feature type="compositionally biased region" description="Polar residues" evidence="3">
    <location>
        <begin position="15"/>
        <end position="24"/>
    </location>
</feature>
<accession>A0A7D7LXC6</accession>
<dbReference type="Pfam" id="PF06276">
    <property type="entry name" value="FhuF"/>
    <property type="match status" value="1"/>
</dbReference>
<evidence type="ECO:0000256" key="1">
    <source>
        <dbReference type="ARBA" id="ARBA00004924"/>
    </source>
</evidence>
<proteinExistence type="inferred from homology"/>